<dbReference type="GO" id="GO:0005886">
    <property type="term" value="C:plasma membrane"/>
    <property type="evidence" value="ECO:0007669"/>
    <property type="project" value="TreeGrafter"/>
</dbReference>
<reference evidence="6 7" key="1">
    <citation type="submission" date="2020-08" db="EMBL/GenBank/DDBJ databases">
        <title>Genomic Encyclopedia of Type Strains, Phase IV (KMG-IV): sequencing the most valuable type-strain genomes for metagenomic binning, comparative biology and taxonomic classification.</title>
        <authorList>
            <person name="Goeker M."/>
        </authorList>
    </citation>
    <scope>NUCLEOTIDE SEQUENCE [LARGE SCALE GENOMIC DNA]</scope>
    <source>
        <strain evidence="6 7">DSM 45615</strain>
    </source>
</reference>
<evidence type="ECO:0000256" key="3">
    <source>
        <dbReference type="ARBA" id="ARBA00022832"/>
    </source>
</evidence>
<dbReference type="InterPro" id="IPR042099">
    <property type="entry name" value="ANL_N_sf"/>
</dbReference>
<feature type="domain" description="AMP-dependent synthetase/ligase" evidence="5">
    <location>
        <begin position="34"/>
        <end position="409"/>
    </location>
</feature>
<evidence type="ECO:0000256" key="2">
    <source>
        <dbReference type="ARBA" id="ARBA00022598"/>
    </source>
</evidence>
<comment type="similarity">
    <text evidence="1">Belongs to the ATP-dependent AMP-binding enzyme family.</text>
</comment>
<dbReference type="PANTHER" id="PTHR22754">
    <property type="entry name" value="DISCO-INTERACTING PROTEIN 2 DIP2 -RELATED"/>
    <property type="match status" value="1"/>
</dbReference>
<evidence type="ECO:0000256" key="1">
    <source>
        <dbReference type="ARBA" id="ARBA00006432"/>
    </source>
</evidence>
<dbReference type="GO" id="GO:0006633">
    <property type="term" value="P:fatty acid biosynthetic process"/>
    <property type="evidence" value="ECO:0007669"/>
    <property type="project" value="TreeGrafter"/>
</dbReference>
<name>A0A840P1E5_9ACTN</name>
<organism evidence="6 7">
    <name type="scientific">Thermocatellispora tengchongensis</name>
    <dbReference type="NCBI Taxonomy" id="1073253"/>
    <lineage>
        <taxon>Bacteria</taxon>
        <taxon>Bacillati</taxon>
        <taxon>Actinomycetota</taxon>
        <taxon>Actinomycetes</taxon>
        <taxon>Streptosporangiales</taxon>
        <taxon>Streptosporangiaceae</taxon>
        <taxon>Thermocatellispora</taxon>
    </lineage>
</organism>
<evidence type="ECO:0000313" key="7">
    <source>
        <dbReference type="Proteomes" id="UP000578449"/>
    </source>
</evidence>
<keyword evidence="2 6" id="KW-0436">Ligase</keyword>
<dbReference type="InterPro" id="IPR020845">
    <property type="entry name" value="AMP-binding_CS"/>
</dbReference>
<proteinExistence type="inferred from homology"/>
<dbReference type="InterPro" id="IPR045851">
    <property type="entry name" value="AMP-bd_C_sf"/>
</dbReference>
<dbReference type="SUPFAM" id="SSF56801">
    <property type="entry name" value="Acetyl-CoA synthetase-like"/>
    <property type="match status" value="1"/>
</dbReference>
<keyword evidence="4" id="KW-0443">Lipid metabolism</keyword>
<dbReference type="FunFam" id="3.40.50.12780:FF:000013">
    <property type="entry name" value="Long-chain-fatty-acid--AMP ligase FadD32"/>
    <property type="match status" value="1"/>
</dbReference>
<keyword evidence="3" id="KW-0276">Fatty acid metabolism</keyword>
<dbReference type="InterPro" id="IPR040097">
    <property type="entry name" value="FAAL/FAAC"/>
</dbReference>
<dbReference type="EMBL" id="JACHGN010000004">
    <property type="protein sequence ID" value="MBB5132286.1"/>
    <property type="molecule type" value="Genomic_DNA"/>
</dbReference>
<evidence type="ECO:0000259" key="5">
    <source>
        <dbReference type="Pfam" id="PF00501"/>
    </source>
</evidence>
<dbReference type="PANTHER" id="PTHR22754:SF32">
    <property type="entry name" value="DISCO-INTERACTING PROTEIN 2"/>
    <property type="match status" value="1"/>
</dbReference>
<dbReference type="GO" id="GO:0071766">
    <property type="term" value="P:Actinobacterium-type cell wall biogenesis"/>
    <property type="evidence" value="ECO:0007669"/>
    <property type="project" value="UniProtKB-ARBA"/>
</dbReference>
<dbReference type="Proteomes" id="UP000578449">
    <property type="component" value="Unassembled WGS sequence"/>
</dbReference>
<dbReference type="RefSeq" id="WP_185049131.1">
    <property type="nucleotide sequence ID" value="NZ_BAABIX010000063.1"/>
</dbReference>
<evidence type="ECO:0000313" key="6">
    <source>
        <dbReference type="EMBL" id="MBB5132286.1"/>
    </source>
</evidence>
<dbReference type="GO" id="GO:0070566">
    <property type="term" value="F:adenylyltransferase activity"/>
    <property type="evidence" value="ECO:0007669"/>
    <property type="project" value="TreeGrafter"/>
</dbReference>
<dbReference type="AlphaFoldDB" id="A0A840P1E5"/>
<dbReference type="InterPro" id="IPR000873">
    <property type="entry name" value="AMP-dep_synth/lig_dom"/>
</dbReference>
<dbReference type="CDD" id="cd05931">
    <property type="entry name" value="FAAL"/>
    <property type="match status" value="1"/>
</dbReference>
<dbReference type="Pfam" id="PF00501">
    <property type="entry name" value="AMP-binding"/>
    <property type="match status" value="1"/>
</dbReference>
<comment type="caution">
    <text evidence="6">The sequence shown here is derived from an EMBL/GenBank/DDBJ whole genome shotgun (WGS) entry which is preliminary data.</text>
</comment>
<dbReference type="Gene3D" id="3.40.50.12780">
    <property type="entry name" value="N-terminal domain of ligase-like"/>
    <property type="match status" value="1"/>
</dbReference>
<evidence type="ECO:0000256" key="4">
    <source>
        <dbReference type="ARBA" id="ARBA00023098"/>
    </source>
</evidence>
<dbReference type="PROSITE" id="PS00455">
    <property type="entry name" value="AMP_BINDING"/>
    <property type="match status" value="1"/>
</dbReference>
<keyword evidence="7" id="KW-1185">Reference proteome</keyword>
<dbReference type="GO" id="GO:0016874">
    <property type="term" value="F:ligase activity"/>
    <property type="evidence" value="ECO:0007669"/>
    <property type="project" value="UniProtKB-KW"/>
</dbReference>
<dbReference type="Gene3D" id="3.30.300.30">
    <property type="match status" value="1"/>
</dbReference>
<sequence length="577" mass="61765">MSSATTFLEHVLARISEVGARCSYTFVTRTGGTTRDQVLTFAGLDREARSIAASLGERAAGGPVLLMFPTGLDFLRAFLGCMYAGVVSVPAPLPTSDPRALERGARIIADAGVRLVLTDAGSREELAGWLARDGLAGRVDCLALDDVRFAEPETWRMPAVRPHDVAYLQYTSGSTGEPRGVIVTQDNLLRNLTDIWRMIGSPETGVGAGWLPHYHDMGLVGQFLSPLYVGGSLAFCTPMSFVKRPALWLELISRHRAGYTAAPDFAYDWCAKQVPDEHVRDIDLSCLQVAMNGAEPVRAATLTAFEKRFAPVGFRAGSWRPVYGMAEATLLVTGLAGTSRPAVLSLSAADLERNRAVPGTGEAARQVVSCGRPVSLDVRVVDPASLAPLPDREIGEIWVRGASVAAGYWANPAATEETFQARLATGEGPYLRTGDVGFLDAGALYVTGRIKDILIVNGRNIYPQDVEETARESHPALGLGAAFTLGGDETVLVQEVRPSRLGGGSTPEKVAEDIAVRLARLTGLPNVRVVLVRNGTVERTTSGKVRRRHMRDLLLAGALQPVHERIPAAARPAQAAS</sequence>
<protein>
    <submittedName>
        <fullName evidence="6">Acyl-CoA synthetase (AMP-forming)/AMP-acid ligase II</fullName>
    </submittedName>
</protein>
<accession>A0A840P1E5</accession>
<gene>
    <name evidence="6" type="ORF">HNP84_002002</name>
</gene>